<evidence type="ECO:0000259" key="5">
    <source>
        <dbReference type="PROSITE" id="PS50977"/>
    </source>
</evidence>
<dbReference type="InterPro" id="IPR009057">
    <property type="entry name" value="Homeodomain-like_sf"/>
</dbReference>
<feature type="domain" description="HTH tetR-type" evidence="5">
    <location>
        <begin position="36"/>
        <end position="96"/>
    </location>
</feature>
<protein>
    <submittedName>
        <fullName evidence="6">TetR/AcrR family transcriptional regulator</fullName>
    </submittedName>
</protein>
<dbReference type="InterPro" id="IPR050109">
    <property type="entry name" value="HTH-type_TetR-like_transc_reg"/>
</dbReference>
<dbReference type="PROSITE" id="PS50977">
    <property type="entry name" value="HTH_TETR_2"/>
    <property type="match status" value="1"/>
</dbReference>
<comment type="caution">
    <text evidence="6">The sequence shown here is derived from an EMBL/GenBank/DDBJ whole genome shotgun (WGS) entry which is preliminary data.</text>
</comment>
<sequence>MRNGDGMDNAELQNLPNGVLLSWGFVKQQRRGPKGELSVKQIVEAAIAIADKDGISAVSMSRIAQSLGFSTMSLYRYIDSKEDLLTLMQDTICEISIPPDEPNKDWREMMREYVRATVGVFLKHPWFGDLPVSGVPLTPNNLHIVDWALRSMRELPLNDYEKLSMVLLLSSYARSSGLIMRDMDRAVQQGSAPEAFSGNVYTDALKTLVTPERFPDLSPIVQSGVYTEENNFDTPVNNDFDFGLERILDGIEHYLSSKTKNPS</sequence>
<keyword evidence="7" id="KW-1185">Reference proteome</keyword>
<dbReference type="Pfam" id="PF02909">
    <property type="entry name" value="TetR_C_1"/>
    <property type="match status" value="1"/>
</dbReference>
<dbReference type="Pfam" id="PF00440">
    <property type="entry name" value="TetR_N"/>
    <property type="match status" value="1"/>
</dbReference>
<evidence type="ECO:0000256" key="1">
    <source>
        <dbReference type="ARBA" id="ARBA00023015"/>
    </source>
</evidence>
<name>A0ABW0HRV3_9BACL</name>
<dbReference type="EMBL" id="JBHSMI010000020">
    <property type="protein sequence ID" value="MFC5403155.1"/>
    <property type="molecule type" value="Genomic_DNA"/>
</dbReference>
<dbReference type="SUPFAM" id="SSF46689">
    <property type="entry name" value="Homeodomain-like"/>
    <property type="match status" value="1"/>
</dbReference>
<dbReference type="PANTHER" id="PTHR30055">
    <property type="entry name" value="HTH-TYPE TRANSCRIPTIONAL REGULATOR RUTR"/>
    <property type="match status" value="1"/>
</dbReference>
<evidence type="ECO:0000256" key="2">
    <source>
        <dbReference type="ARBA" id="ARBA00023125"/>
    </source>
</evidence>
<dbReference type="PRINTS" id="PR00455">
    <property type="entry name" value="HTHTETR"/>
</dbReference>
<evidence type="ECO:0000256" key="4">
    <source>
        <dbReference type="PROSITE-ProRule" id="PRU00335"/>
    </source>
</evidence>
<dbReference type="InterPro" id="IPR004111">
    <property type="entry name" value="Repressor_TetR_C"/>
</dbReference>
<dbReference type="InterPro" id="IPR036271">
    <property type="entry name" value="Tet_transcr_reg_TetR-rel_C_sf"/>
</dbReference>
<dbReference type="SUPFAM" id="SSF48498">
    <property type="entry name" value="Tetracyclin repressor-like, C-terminal domain"/>
    <property type="match status" value="1"/>
</dbReference>
<proteinExistence type="predicted"/>
<evidence type="ECO:0000313" key="7">
    <source>
        <dbReference type="Proteomes" id="UP001596113"/>
    </source>
</evidence>
<reference evidence="7" key="1">
    <citation type="journal article" date="2019" name="Int. J. Syst. Evol. Microbiol.">
        <title>The Global Catalogue of Microorganisms (GCM) 10K type strain sequencing project: providing services to taxonomists for standard genome sequencing and annotation.</title>
        <authorList>
            <consortium name="The Broad Institute Genomics Platform"/>
            <consortium name="The Broad Institute Genome Sequencing Center for Infectious Disease"/>
            <person name="Wu L."/>
            <person name="Ma J."/>
        </authorList>
    </citation>
    <scope>NUCLEOTIDE SEQUENCE [LARGE SCALE GENOMIC DNA]</scope>
    <source>
        <strain evidence="7">CGMCC 1.18575</strain>
    </source>
</reference>
<dbReference type="PANTHER" id="PTHR30055:SF151">
    <property type="entry name" value="TRANSCRIPTIONAL REGULATORY PROTEIN"/>
    <property type="match status" value="1"/>
</dbReference>
<dbReference type="InterPro" id="IPR001647">
    <property type="entry name" value="HTH_TetR"/>
</dbReference>
<dbReference type="RefSeq" id="WP_378132241.1">
    <property type="nucleotide sequence ID" value="NZ_JBHSMI010000020.1"/>
</dbReference>
<feature type="DNA-binding region" description="H-T-H motif" evidence="4">
    <location>
        <begin position="59"/>
        <end position="78"/>
    </location>
</feature>
<accession>A0ABW0HRV3</accession>
<dbReference type="Proteomes" id="UP001596113">
    <property type="component" value="Unassembled WGS sequence"/>
</dbReference>
<keyword evidence="2 4" id="KW-0238">DNA-binding</keyword>
<dbReference type="Gene3D" id="1.10.10.60">
    <property type="entry name" value="Homeodomain-like"/>
    <property type="match status" value="1"/>
</dbReference>
<gene>
    <name evidence="6" type="ORF">ACFPOF_10485</name>
</gene>
<dbReference type="Gene3D" id="1.10.357.10">
    <property type="entry name" value="Tetracycline Repressor, domain 2"/>
    <property type="match status" value="1"/>
</dbReference>
<keyword evidence="1" id="KW-0805">Transcription regulation</keyword>
<evidence type="ECO:0000313" key="6">
    <source>
        <dbReference type="EMBL" id="MFC5403155.1"/>
    </source>
</evidence>
<organism evidence="6 7">
    <name type="scientific">Cohnella soli</name>
    <dbReference type="NCBI Taxonomy" id="425005"/>
    <lineage>
        <taxon>Bacteria</taxon>
        <taxon>Bacillati</taxon>
        <taxon>Bacillota</taxon>
        <taxon>Bacilli</taxon>
        <taxon>Bacillales</taxon>
        <taxon>Paenibacillaceae</taxon>
        <taxon>Cohnella</taxon>
    </lineage>
</organism>
<keyword evidence="3" id="KW-0804">Transcription</keyword>
<evidence type="ECO:0000256" key="3">
    <source>
        <dbReference type="ARBA" id="ARBA00023163"/>
    </source>
</evidence>